<keyword evidence="1" id="KW-0472">Membrane</keyword>
<evidence type="ECO:0000313" key="2">
    <source>
        <dbReference type="EMBL" id="KZP14302.1"/>
    </source>
</evidence>
<feature type="transmembrane region" description="Helical" evidence="1">
    <location>
        <begin position="20"/>
        <end position="37"/>
    </location>
</feature>
<gene>
    <name evidence="2" type="ORF">FIBSPDRAFT_868402</name>
</gene>
<sequence>MERRSPPSPPRQSHRTISSYFVCLIGAALSSVVLLYPRGISGLLCVQLPSIPRRGHATIAFRGWPLPA</sequence>
<evidence type="ECO:0000256" key="1">
    <source>
        <dbReference type="SAM" id="Phobius"/>
    </source>
</evidence>
<keyword evidence="1" id="KW-1133">Transmembrane helix</keyword>
<dbReference type="AlphaFoldDB" id="A0A166D4B9"/>
<keyword evidence="3" id="KW-1185">Reference proteome</keyword>
<protein>
    <submittedName>
        <fullName evidence="2">Uncharacterized protein</fullName>
    </submittedName>
</protein>
<evidence type="ECO:0000313" key="3">
    <source>
        <dbReference type="Proteomes" id="UP000076532"/>
    </source>
</evidence>
<proteinExistence type="predicted"/>
<organism evidence="2 3">
    <name type="scientific">Athelia psychrophila</name>
    <dbReference type="NCBI Taxonomy" id="1759441"/>
    <lineage>
        <taxon>Eukaryota</taxon>
        <taxon>Fungi</taxon>
        <taxon>Dikarya</taxon>
        <taxon>Basidiomycota</taxon>
        <taxon>Agaricomycotina</taxon>
        <taxon>Agaricomycetes</taxon>
        <taxon>Agaricomycetidae</taxon>
        <taxon>Atheliales</taxon>
        <taxon>Atheliaceae</taxon>
        <taxon>Athelia</taxon>
    </lineage>
</organism>
<dbReference type="Proteomes" id="UP000076532">
    <property type="component" value="Unassembled WGS sequence"/>
</dbReference>
<reference evidence="2 3" key="1">
    <citation type="journal article" date="2016" name="Mol. Biol. Evol.">
        <title>Comparative Genomics of Early-Diverging Mushroom-Forming Fungi Provides Insights into the Origins of Lignocellulose Decay Capabilities.</title>
        <authorList>
            <person name="Nagy L.G."/>
            <person name="Riley R."/>
            <person name="Tritt A."/>
            <person name="Adam C."/>
            <person name="Daum C."/>
            <person name="Floudas D."/>
            <person name="Sun H."/>
            <person name="Yadav J.S."/>
            <person name="Pangilinan J."/>
            <person name="Larsson K.H."/>
            <person name="Matsuura K."/>
            <person name="Barry K."/>
            <person name="Labutti K."/>
            <person name="Kuo R."/>
            <person name="Ohm R.A."/>
            <person name="Bhattacharya S.S."/>
            <person name="Shirouzu T."/>
            <person name="Yoshinaga Y."/>
            <person name="Martin F.M."/>
            <person name="Grigoriev I.V."/>
            <person name="Hibbett D.S."/>
        </authorList>
    </citation>
    <scope>NUCLEOTIDE SEQUENCE [LARGE SCALE GENOMIC DNA]</scope>
    <source>
        <strain evidence="2 3">CBS 109695</strain>
    </source>
</reference>
<dbReference type="EMBL" id="KV417619">
    <property type="protein sequence ID" value="KZP14302.1"/>
    <property type="molecule type" value="Genomic_DNA"/>
</dbReference>
<keyword evidence="1" id="KW-0812">Transmembrane</keyword>
<accession>A0A166D4B9</accession>
<name>A0A166D4B9_9AGAM</name>